<name>A0A9P6DZM6_9AGAM</name>
<reference evidence="1" key="1">
    <citation type="journal article" date="2020" name="Nat. Commun.">
        <title>Large-scale genome sequencing of mycorrhizal fungi provides insights into the early evolution of symbiotic traits.</title>
        <authorList>
            <person name="Miyauchi S."/>
            <person name="Kiss E."/>
            <person name="Kuo A."/>
            <person name="Drula E."/>
            <person name="Kohler A."/>
            <person name="Sanchez-Garcia M."/>
            <person name="Morin E."/>
            <person name="Andreopoulos B."/>
            <person name="Barry K.W."/>
            <person name="Bonito G."/>
            <person name="Buee M."/>
            <person name="Carver A."/>
            <person name="Chen C."/>
            <person name="Cichocki N."/>
            <person name="Clum A."/>
            <person name="Culley D."/>
            <person name="Crous P.W."/>
            <person name="Fauchery L."/>
            <person name="Girlanda M."/>
            <person name="Hayes R.D."/>
            <person name="Keri Z."/>
            <person name="LaButti K."/>
            <person name="Lipzen A."/>
            <person name="Lombard V."/>
            <person name="Magnuson J."/>
            <person name="Maillard F."/>
            <person name="Murat C."/>
            <person name="Nolan M."/>
            <person name="Ohm R.A."/>
            <person name="Pangilinan J."/>
            <person name="Pereira M.F."/>
            <person name="Perotto S."/>
            <person name="Peter M."/>
            <person name="Pfister S."/>
            <person name="Riley R."/>
            <person name="Sitrit Y."/>
            <person name="Stielow J.B."/>
            <person name="Szollosi G."/>
            <person name="Zifcakova L."/>
            <person name="Stursova M."/>
            <person name="Spatafora J.W."/>
            <person name="Tedersoo L."/>
            <person name="Vaario L.M."/>
            <person name="Yamada A."/>
            <person name="Yan M."/>
            <person name="Wang P."/>
            <person name="Xu J."/>
            <person name="Bruns T."/>
            <person name="Baldrian P."/>
            <person name="Vilgalys R."/>
            <person name="Dunand C."/>
            <person name="Henrissat B."/>
            <person name="Grigoriev I.V."/>
            <person name="Hibbett D."/>
            <person name="Nagy L.G."/>
            <person name="Martin F.M."/>
        </authorList>
    </citation>
    <scope>NUCLEOTIDE SEQUENCE</scope>
    <source>
        <strain evidence="1">UP504</strain>
    </source>
</reference>
<dbReference type="EMBL" id="MU128916">
    <property type="protein sequence ID" value="KAF9519682.1"/>
    <property type="molecule type" value="Genomic_DNA"/>
</dbReference>
<organism evidence="1 2">
    <name type="scientific">Hydnum rufescens UP504</name>
    <dbReference type="NCBI Taxonomy" id="1448309"/>
    <lineage>
        <taxon>Eukaryota</taxon>
        <taxon>Fungi</taxon>
        <taxon>Dikarya</taxon>
        <taxon>Basidiomycota</taxon>
        <taxon>Agaricomycotina</taxon>
        <taxon>Agaricomycetes</taxon>
        <taxon>Cantharellales</taxon>
        <taxon>Hydnaceae</taxon>
        <taxon>Hydnum</taxon>
    </lineage>
</organism>
<evidence type="ECO:0000313" key="2">
    <source>
        <dbReference type="Proteomes" id="UP000886523"/>
    </source>
</evidence>
<keyword evidence="2" id="KW-1185">Reference proteome</keyword>
<dbReference type="AlphaFoldDB" id="A0A9P6DZM6"/>
<comment type="caution">
    <text evidence="1">The sequence shown here is derived from an EMBL/GenBank/DDBJ whole genome shotgun (WGS) entry which is preliminary data.</text>
</comment>
<protein>
    <submittedName>
        <fullName evidence="1">Uncharacterized protein</fullName>
    </submittedName>
</protein>
<sequence length="168" mass="19951">MFLRRYKNERILWVDKNARNKFRDLTKFTEHQPRGSWRQWPTIWHRFKAFEFMYTLRKHHDNLHQDNERRKFWLAFHASCTAVAAVPNRTAAELGRKGYPCAVMVFHRSNGLWADIPEEEPPVEYTWAAARALFWSLLLRRSAEASYSAFSLLSVVRVAAFIYEIVCG</sequence>
<gene>
    <name evidence="1" type="ORF">BS47DRAFT_1078269</name>
</gene>
<evidence type="ECO:0000313" key="1">
    <source>
        <dbReference type="EMBL" id="KAF9519682.1"/>
    </source>
</evidence>
<proteinExistence type="predicted"/>
<dbReference type="Proteomes" id="UP000886523">
    <property type="component" value="Unassembled WGS sequence"/>
</dbReference>
<accession>A0A9P6DZM6</accession>